<sequence length="590" mass="65222">MPDPDPDPRWLALMHYTSAGWLGTAHSHAVSPLFFASERGREDPNAELVANLAAFESELVDGLDDKDWRVCRFPARFRYLAQRFPARLDEAALEDCKDYQAYRRFAAVTAITFIYIEPRGFSARSGFAHVALRLDRGPLDDDRRLLDLTAHNYAPAGGIADLWPTASVYSLESYTKTYLNYIGDAGRSIFEYALDFSPEQVQAVADHIYELRDLTLGYNYLSENCTAELLRTLQVSGHPSLQSSFAMQTRNVPSALVRALHSRGLIRAQRFRTSDPAGTIPEREAQLTSSQQALAMAIAVDISVATQLENYSETQQAAVLDLAIDYYRYRETRANRMIGRVMPPKYGYLLELRRRLPPGEPLEIRPEFYPEQLHNPSQLSMSARATSTGSRYSLEYGGAGHSITDHGRGQPLSTANDLIGFALGIDEQRSLQLDSVLLLQSYFLPTPIAGTWDLARYRYFGADRNASDGLTAVAEYQYGRALGLDAGERAIVFALAGGSVRAGNSLDDAYQLAAAVDVGMQIIVSDTLQMNVALAYRDSVLGDSGAYGHAALSATQTLGSDFALRLEARRADTVDAAPENTLQLSITRYF</sequence>
<accession>A0ABV3TXQ5</accession>
<name>A0ABV3TXQ5_9GAMM</name>
<evidence type="ECO:0000259" key="2">
    <source>
        <dbReference type="Pfam" id="PF25222"/>
    </source>
</evidence>
<dbReference type="InterPro" id="IPR025178">
    <property type="entry name" value="Lnb_N"/>
</dbReference>
<evidence type="ECO:0000259" key="3">
    <source>
        <dbReference type="Pfam" id="PF25225"/>
    </source>
</evidence>
<dbReference type="InterPro" id="IPR057165">
    <property type="entry name" value="DUF7843"/>
</dbReference>
<organism evidence="4 5">
    <name type="scientific">Zhongshania arctica</name>
    <dbReference type="NCBI Taxonomy" id="3238302"/>
    <lineage>
        <taxon>Bacteria</taxon>
        <taxon>Pseudomonadati</taxon>
        <taxon>Pseudomonadota</taxon>
        <taxon>Gammaproteobacteria</taxon>
        <taxon>Cellvibrionales</taxon>
        <taxon>Spongiibacteraceae</taxon>
        <taxon>Zhongshania</taxon>
    </lineage>
</organism>
<feature type="domain" description="DUF7843" evidence="3">
    <location>
        <begin position="7"/>
        <end position="82"/>
    </location>
</feature>
<feature type="domain" description="DUF7840" evidence="2">
    <location>
        <begin position="369"/>
        <end position="589"/>
    </location>
</feature>
<protein>
    <submittedName>
        <fullName evidence="4">DUF4105 domain-containing protein</fullName>
    </submittedName>
</protein>
<evidence type="ECO:0000259" key="1">
    <source>
        <dbReference type="Pfam" id="PF13387"/>
    </source>
</evidence>
<reference evidence="4 5" key="1">
    <citation type="journal article" date="2011" name="Int. J. Syst. Evol. Microbiol.">
        <title>Zhongshania antarctica gen. nov., sp. nov. and Zhongshania guokunii sp. nov., gammaproteobacteria respectively isolated from coastal attached (fast) ice and surface seawater of the Antarctic.</title>
        <authorList>
            <person name="Li H.J."/>
            <person name="Zhang X.Y."/>
            <person name="Chen C.X."/>
            <person name="Zhang Y.J."/>
            <person name="Gao Z.M."/>
            <person name="Yu Y."/>
            <person name="Chen X.L."/>
            <person name="Chen B."/>
            <person name="Zhang Y.Z."/>
        </authorList>
    </citation>
    <scope>NUCLEOTIDE SEQUENCE [LARGE SCALE GENOMIC DNA]</scope>
    <source>
        <strain evidence="4 5">R06B22</strain>
    </source>
</reference>
<evidence type="ECO:0000313" key="5">
    <source>
        <dbReference type="Proteomes" id="UP001557484"/>
    </source>
</evidence>
<dbReference type="RefSeq" id="WP_368376116.1">
    <property type="nucleotide sequence ID" value="NZ_JBFRYB010000001.1"/>
</dbReference>
<keyword evidence="5" id="KW-1185">Reference proteome</keyword>
<dbReference type="Proteomes" id="UP001557484">
    <property type="component" value="Unassembled WGS sequence"/>
</dbReference>
<feature type="domain" description="Lnb N-terminal periplasmic" evidence="1">
    <location>
        <begin position="101"/>
        <end position="260"/>
    </location>
</feature>
<dbReference type="InterPro" id="IPR057162">
    <property type="entry name" value="DUF7840"/>
</dbReference>
<dbReference type="Pfam" id="PF25225">
    <property type="entry name" value="DUF7843"/>
    <property type="match status" value="1"/>
</dbReference>
<proteinExistence type="predicted"/>
<dbReference type="EMBL" id="JBFRYB010000001">
    <property type="protein sequence ID" value="MEX1666029.1"/>
    <property type="molecule type" value="Genomic_DNA"/>
</dbReference>
<comment type="caution">
    <text evidence="4">The sequence shown here is derived from an EMBL/GenBank/DDBJ whole genome shotgun (WGS) entry which is preliminary data.</text>
</comment>
<dbReference type="Pfam" id="PF13387">
    <property type="entry name" value="Lnb_N"/>
    <property type="match status" value="1"/>
</dbReference>
<dbReference type="Pfam" id="PF25222">
    <property type="entry name" value="DUF7840"/>
    <property type="match status" value="1"/>
</dbReference>
<evidence type="ECO:0000313" key="4">
    <source>
        <dbReference type="EMBL" id="MEX1666029.1"/>
    </source>
</evidence>
<gene>
    <name evidence="4" type="ORF">AB4875_11070</name>
</gene>